<protein>
    <submittedName>
        <fullName evidence="9">Ferredoxin-type protein</fullName>
    </submittedName>
</protein>
<evidence type="ECO:0000256" key="4">
    <source>
        <dbReference type="ARBA" id="ARBA00022737"/>
    </source>
</evidence>
<dbReference type="GO" id="GO:0051539">
    <property type="term" value="F:4 iron, 4 sulfur cluster binding"/>
    <property type="evidence" value="ECO:0007669"/>
    <property type="project" value="UniProtKB-KW"/>
</dbReference>
<keyword evidence="5" id="KW-0249">Electron transport</keyword>
<evidence type="ECO:0000256" key="7">
    <source>
        <dbReference type="ARBA" id="ARBA00023014"/>
    </source>
</evidence>
<dbReference type="PROSITE" id="PS00198">
    <property type="entry name" value="4FE4S_FER_1"/>
    <property type="match status" value="1"/>
</dbReference>
<keyword evidence="6" id="KW-0408">Iron</keyword>
<evidence type="ECO:0000256" key="3">
    <source>
        <dbReference type="ARBA" id="ARBA00022723"/>
    </source>
</evidence>
<accession>A0A0P1EM25</accession>
<dbReference type="GO" id="GO:0046872">
    <property type="term" value="F:metal ion binding"/>
    <property type="evidence" value="ECO:0007669"/>
    <property type="project" value="UniProtKB-KW"/>
</dbReference>
<dbReference type="InterPro" id="IPR050572">
    <property type="entry name" value="Fe-S_Ferredoxin"/>
</dbReference>
<sequence>MRYTRFQESSVARSHAMQQLTSRRAFLSAKIRPEDGTVARPPGSVDLCFTELCSKCGECAETCPEDVITVGADGYPRFQPTDNPCTFCGDCAQVCPTEALKIDRLPEWSWRAALTADTCLSMNGISCRICQDNCEQSAIRFKLMTGGRAEPVLDLDTCNGCGICPSLCPADAIALERQPQPQMETTQ</sequence>
<keyword evidence="3" id="KW-0479">Metal-binding</keyword>
<keyword evidence="4" id="KW-0677">Repeat</keyword>
<dbReference type="Gene3D" id="3.30.70.20">
    <property type="match status" value="2"/>
</dbReference>
<evidence type="ECO:0000313" key="9">
    <source>
        <dbReference type="EMBL" id="CUH41896.1"/>
    </source>
</evidence>
<dbReference type="Pfam" id="PF13187">
    <property type="entry name" value="Fer4_9"/>
    <property type="match status" value="1"/>
</dbReference>
<evidence type="ECO:0000259" key="8">
    <source>
        <dbReference type="PROSITE" id="PS51379"/>
    </source>
</evidence>
<dbReference type="CDD" id="cd10564">
    <property type="entry name" value="NapF_like"/>
    <property type="match status" value="1"/>
</dbReference>
<evidence type="ECO:0000313" key="10">
    <source>
        <dbReference type="Proteomes" id="UP000050786"/>
    </source>
</evidence>
<dbReference type="Proteomes" id="UP000050786">
    <property type="component" value="Unassembled WGS sequence"/>
</dbReference>
<dbReference type="SUPFAM" id="SSF54862">
    <property type="entry name" value="4Fe-4S ferredoxins"/>
    <property type="match status" value="1"/>
</dbReference>
<keyword evidence="10" id="KW-1185">Reference proteome</keyword>
<evidence type="ECO:0000256" key="6">
    <source>
        <dbReference type="ARBA" id="ARBA00023004"/>
    </source>
</evidence>
<keyword evidence="2" id="KW-0004">4Fe-4S</keyword>
<dbReference type="EMBL" id="CYPS01000010">
    <property type="protein sequence ID" value="CUH41896.1"/>
    <property type="molecule type" value="Genomic_DNA"/>
</dbReference>
<evidence type="ECO:0000256" key="2">
    <source>
        <dbReference type="ARBA" id="ARBA00022485"/>
    </source>
</evidence>
<feature type="domain" description="4Fe-4S ferredoxin-type" evidence="8">
    <location>
        <begin position="74"/>
        <end position="105"/>
    </location>
</feature>
<dbReference type="InterPro" id="IPR004496">
    <property type="entry name" value="NapF"/>
</dbReference>
<keyword evidence="1" id="KW-0813">Transport</keyword>
<gene>
    <name evidence="9" type="ORF">RUM4293_00780</name>
</gene>
<keyword evidence="7" id="KW-0411">Iron-sulfur</keyword>
<dbReference type="InterPro" id="IPR017900">
    <property type="entry name" value="4Fe4S_Fe_S_CS"/>
</dbReference>
<dbReference type="AlphaFoldDB" id="A0A0P1EM25"/>
<reference evidence="10" key="1">
    <citation type="submission" date="2015-09" db="EMBL/GenBank/DDBJ databases">
        <authorList>
            <person name="Rodrigo-Torres L."/>
            <person name="Arahal D.R."/>
        </authorList>
    </citation>
    <scope>NUCLEOTIDE SEQUENCE [LARGE SCALE GENOMIC DNA]</scope>
    <source>
        <strain evidence="10">CECT 4293</strain>
    </source>
</reference>
<dbReference type="Pfam" id="PF12838">
    <property type="entry name" value="Fer4_7"/>
    <property type="match status" value="1"/>
</dbReference>
<dbReference type="PANTHER" id="PTHR43687:SF6">
    <property type="entry name" value="L-ASPARTATE SEMIALDEHYDE SULFURTRANSFERASE IRON-SULFUR SUBUNIT"/>
    <property type="match status" value="1"/>
</dbReference>
<feature type="domain" description="4Fe-4S ferredoxin-type" evidence="8">
    <location>
        <begin position="149"/>
        <end position="178"/>
    </location>
</feature>
<evidence type="ECO:0000256" key="5">
    <source>
        <dbReference type="ARBA" id="ARBA00022982"/>
    </source>
</evidence>
<name>A0A0P1EM25_9RHOB</name>
<feature type="domain" description="4Fe-4S ferredoxin-type" evidence="8">
    <location>
        <begin position="43"/>
        <end position="73"/>
    </location>
</feature>
<proteinExistence type="predicted"/>
<dbReference type="PANTHER" id="PTHR43687">
    <property type="entry name" value="ADENYLYLSULFATE REDUCTASE, BETA SUBUNIT"/>
    <property type="match status" value="1"/>
</dbReference>
<organism evidence="9 10">
    <name type="scientific">Ruegeria atlantica</name>
    <dbReference type="NCBI Taxonomy" id="81569"/>
    <lineage>
        <taxon>Bacteria</taxon>
        <taxon>Pseudomonadati</taxon>
        <taxon>Pseudomonadota</taxon>
        <taxon>Alphaproteobacteria</taxon>
        <taxon>Rhodobacterales</taxon>
        <taxon>Roseobacteraceae</taxon>
        <taxon>Ruegeria</taxon>
    </lineage>
</organism>
<evidence type="ECO:0000256" key="1">
    <source>
        <dbReference type="ARBA" id="ARBA00022448"/>
    </source>
</evidence>
<dbReference type="InterPro" id="IPR017896">
    <property type="entry name" value="4Fe4S_Fe-S-bd"/>
</dbReference>
<dbReference type="PROSITE" id="PS51379">
    <property type="entry name" value="4FE4S_FER_2"/>
    <property type="match status" value="3"/>
</dbReference>